<reference evidence="1 2" key="1">
    <citation type="journal article" date="2017" name="Gigascience">
        <title>Draft genome of the honey bee ectoparasitic mite, Tropilaelaps mercedesae, is shaped by the parasitic life history.</title>
        <authorList>
            <person name="Dong X."/>
            <person name="Armstrong S.D."/>
            <person name="Xia D."/>
            <person name="Makepeace B.L."/>
            <person name="Darby A.C."/>
            <person name="Kadowaki T."/>
        </authorList>
    </citation>
    <scope>NUCLEOTIDE SEQUENCE [LARGE SCALE GENOMIC DNA]</scope>
    <source>
        <strain evidence="1">Wuxi-XJTLU</strain>
    </source>
</reference>
<dbReference type="AlphaFoldDB" id="A0A1V9X2P9"/>
<evidence type="ECO:0000313" key="1">
    <source>
        <dbReference type="EMBL" id="OQR67666.1"/>
    </source>
</evidence>
<keyword evidence="2" id="KW-1185">Reference proteome</keyword>
<organism evidence="1 2">
    <name type="scientific">Tropilaelaps mercedesae</name>
    <dbReference type="NCBI Taxonomy" id="418985"/>
    <lineage>
        <taxon>Eukaryota</taxon>
        <taxon>Metazoa</taxon>
        <taxon>Ecdysozoa</taxon>
        <taxon>Arthropoda</taxon>
        <taxon>Chelicerata</taxon>
        <taxon>Arachnida</taxon>
        <taxon>Acari</taxon>
        <taxon>Parasitiformes</taxon>
        <taxon>Mesostigmata</taxon>
        <taxon>Gamasina</taxon>
        <taxon>Dermanyssoidea</taxon>
        <taxon>Laelapidae</taxon>
        <taxon>Tropilaelaps</taxon>
    </lineage>
</organism>
<comment type="caution">
    <text evidence="1">The sequence shown here is derived from an EMBL/GenBank/DDBJ whole genome shotgun (WGS) entry which is preliminary data.</text>
</comment>
<proteinExistence type="predicted"/>
<gene>
    <name evidence="1" type="ORF">BIW11_04722</name>
</gene>
<sequence>MTYLYPRRLKLESWTPPEGRAPPHNTCLLLNFCAIPLSANGTSMAERASLRGKEDPLNLAGNFLEVICSKLDVPSAGVLTESGITLRNSHSLKAMYCQQCWTLRPDNTEAPGADSPPS</sequence>
<dbReference type="InParanoid" id="A0A1V9X2P9"/>
<protein>
    <submittedName>
        <fullName evidence="1">Uncharacterized protein</fullName>
    </submittedName>
</protein>
<dbReference type="Proteomes" id="UP000192247">
    <property type="component" value="Unassembled WGS sequence"/>
</dbReference>
<evidence type="ECO:0000313" key="2">
    <source>
        <dbReference type="Proteomes" id="UP000192247"/>
    </source>
</evidence>
<dbReference type="EMBL" id="MNPL01027863">
    <property type="protein sequence ID" value="OQR67666.1"/>
    <property type="molecule type" value="Genomic_DNA"/>
</dbReference>
<name>A0A1V9X2P9_9ACAR</name>
<accession>A0A1V9X2P9</accession>